<feature type="compositionally biased region" description="Polar residues" evidence="6">
    <location>
        <begin position="522"/>
        <end position="541"/>
    </location>
</feature>
<keyword evidence="7" id="KW-1133">Transmembrane helix</keyword>
<name>A0A183SWB2_SCHSO</name>
<feature type="region of interest" description="Disordered" evidence="6">
    <location>
        <begin position="464"/>
        <end position="561"/>
    </location>
</feature>
<dbReference type="PROSITE" id="PS50096">
    <property type="entry name" value="IQ"/>
    <property type="match status" value="1"/>
</dbReference>
<keyword evidence="10" id="KW-1185">Reference proteome</keyword>
<dbReference type="STRING" id="70667.A0A183SWB2"/>
<evidence type="ECO:0000256" key="7">
    <source>
        <dbReference type="SAM" id="Phobius"/>
    </source>
</evidence>
<dbReference type="GO" id="GO:0032012">
    <property type="term" value="P:regulation of ARF protein signal transduction"/>
    <property type="evidence" value="ECO:0007669"/>
    <property type="project" value="InterPro"/>
</dbReference>
<dbReference type="Gene3D" id="1.10.1000.11">
    <property type="entry name" value="Arf Nucleotide-binding Site Opener,domain 2"/>
    <property type="match status" value="1"/>
</dbReference>
<keyword evidence="7" id="KW-0472">Membrane</keyword>
<sequence length="1383" mass="151126">MVKGCDLKVGRELCIDCLALSVCVTLLCPVRLAIERARLPPLGDARGSAPPPLTGPSFHARKHDDTSTSRPIKLRPLRRSLWDMRVPAKPVLSAYLIAIVVIVTLIRAGTRASEPGFVYKRMITLALSHRSDQNRKLKMYSRHPSLSATRVVSLSTEHLNHGVFGRDPNNFPQVSNEPCPCQHHRLQQHWQYTGRSPQSRRKPSSAAPTAVRSDSAAAVPRDPSNDVYPPQQREHQKPSLCDSLHALTILKFNSTRCHHCPPGSRDFDQLPLVPCSSATTVRSGGTGASRYQSTAYELSDDLRAKEVEFIERTYGGRLRAQHAARVIQAKYRDYRMRAQYDRLRSSRRPPRQQTDFRSLASDKSTAFCANDLPLSREHLASMEDLVLDRAYLDWETEVANGVSGSIIDLSATQGNRASAPSACVADREHRNEAVSATATIVPTTTNASCSSLVTTARHPQHYHQFSSASASSGSPGTATGSTSGFVSSPGSCSSSGSLSNEPPKAGVMATTGDPPASYTDIAATTSPLPPSRQQQHTRTLSNPPPVLATASSSVASKPSPKSYLQQVIPANHAVDDVVRHQQQYNQSSLEQSPCAYYLLDSLVTAERASASSQVYVAVPLNQESLSSQQLLQPQQHQYHQQNQRDNYKYLRVVCPAGQTLPAAPVLAQPAVLVRRSSLGSNSSSTPPPSAPTRPTTSSAAATPIWCTPDGKMYTLAYAATGVAASAGGGASTDSRIALVPQVVNSMGEPRRVVHSQSLNHNQSAQQQPHQVLLVRRQACDNSSHPHRVLHTTAVSSTPVQRCQVVKPLVASVDVIREGSTALQQQHQPILVKVHPPGLVAAAPPAATTTAATRESATSVDRSRKRMYRVCLNYFNKSPVKGISMLIKYRFLETSPRQIARFLLTRRGLSRSAIGEYLGEMKDDLAKATTRQFMRELDFRDKDVDEALRTLMSRFRTPGESQKIVHLLTEFQSAYVEQNPARVKAQFQNPDSVMILAYAIVMLHTDLYSPSIRPQAKMTGQEFVKNLRGIDDGEDLDRNLLLSIYNRIQAQEMSVLPDHTDQVRKIQRLLTGPLTPPSLVLSQRRLVCYCRLYEPASPDGCSECGRWEEPSCEETQVPDRSKRDRAGAHEREIFLFNDLLLVTKAFQKRRKDAPYIYQVRACVNLMGLRVSTFETPAYSNGIALYKSVTSTANTSAASDNAGSCLPFERTSSFASDKKSPSPAASGRDALPPVVCLNTKTIADRMRLVDDLQECILEAAEMDRVRLEEVLSKQQDLQRPQKPSCGGGGGVKRIESDLSSASSAPQKVKAAAGQSVATAAPPAPPQSQCALCTCMTEPLFLQSQSSSQQNSVPNSSGTAAAYKCSSNAFAYRSPPSRLIDQHRGF</sequence>
<feature type="region of interest" description="Disordered" evidence="6">
    <location>
        <begin position="43"/>
        <end position="70"/>
    </location>
</feature>
<evidence type="ECO:0000313" key="10">
    <source>
        <dbReference type="Proteomes" id="UP000275846"/>
    </source>
</evidence>
<evidence type="ECO:0000256" key="5">
    <source>
        <dbReference type="ARBA" id="ARBA00023054"/>
    </source>
</evidence>
<keyword evidence="3" id="KW-0963">Cytoplasm</keyword>
<dbReference type="GO" id="GO:0005085">
    <property type="term" value="F:guanyl-nucleotide exchange factor activity"/>
    <property type="evidence" value="ECO:0007669"/>
    <property type="project" value="InterPro"/>
</dbReference>
<feature type="compositionally biased region" description="Low complexity" evidence="6">
    <location>
        <begin position="550"/>
        <end position="561"/>
    </location>
</feature>
<dbReference type="Pfam" id="PF01369">
    <property type="entry name" value="Sec7"/>
    <property type="match status" value="1"/>
</dbReference>
<organism evidence="11">
    <name type="scientific">Schistocephalus solidus</name>
    <name type="common">Tapeworm</name>
    <dbReference type="NCBI Taxonomy" id="70667"/>
    <lineage>
        <taxon>Eukaryota</taxon>
        <taxon>Metazoa</taxon>
        <taxon>Spiralia</taxon>
        <taxon>Lophotrochozoa</taxon>
        <taxon>Platyhelminthes</taxon>
        <taxon>Cestoda</taxon>
        <taxon>Eucestoda</taxon>
        <taxon>Diphyllobothriidea</taxon>
        <taxon>Diphyllobothriidae</taxon>
        <taxon>Schistocephalus</taxon>
    </lineage>
</organism>
<dbReference type="OrthoDB" id="430364at2759"/>
<feature type="region of interest" description="Disordered" evidence="6">
    <location>
        <begin position="677"/>
        <end position="702"/>
    </location>
</feature>
<keyword evidence="4" id="KW-0597">Phosphoprotein</keyword>
<evidence type="ECO:0000256" key="2">
    <source>
        <dbReference type="ARBA" id="ARBA00006248"/>
    </source>
</evidence>
<evidence type="ECO:0000256" key="1">
    <source>
        <dbReference type="ARBA" id="ARBA00004496"/>
    </source>
</evidence>
<evidence type="ECO:0000256" key="3">
    <source>
        <dbReference type="ARBA" id="ARBA00022490"/>
    </source>
</evidence>
<dbReference type="CDD" id="cd00171">
    <property type="entry name" value="Sec7"/>
    <property type="match status" value="1"/>
</dbReference>
<feature type="domain" description="SEC7" evidence="8">
    <location>
        <begin position="856"/>
        <end position="1050"/>
    </location>
</feature>
<dbReference type="PANTHER" id="PTHR10663:SF342">
    <property type="entry name" value="FI21420P1"/>
    <property type="match status" value="1"/>
</dbReference>
<dbReference type="PANTHER" id="PTHR10663">
    <property type="entry name" value="GUANYL-NUCLEOTIDE EXCHANGE FACTOR"/>
    <property type="match status" value="1"/>
</dbReference>
<dbReference type="Gene3D" id="2.30.29.30">
    <property type="entry name" value="Pleckstrin-homology domain (PH domain)/Phosphotyrosine-binding domain (PTB)"/>
    <property type="match status" value="1"/>
</dbReference>
<dbReference type="SUPFAM" id="SSF48425">
    <property type="entry name" value="Sec7 domain"/>
    <property type="match status" value="1"/>
</dbReference>
<dbReference type="GO" id="GO:0005737">
    <property type="term" value="C:cytoplasm"/>
    <property type="evidence" value="ECO:0007669"/>
    <property type="project" value="UniProtKB-SubCell"/>
</dbReference>
<dbReference type="Pfam" id="PF16453">
    <property type="entry name" value="IQ_SEC7_PH"/>
    <property type="match status" value="1"/>
</dbReference>
<gene>
    <name evidence="9" type="ORF">SSLN_LOCUS8510</name>
</gene>
<dbReference type="PROSITE" id="PS50190">
    <property type="entry name" value="SEC7"/>
    <property type="match status" value="1"/>
</dbReference>
<dbReference type="InterPro" id="IPR035999">
    <property type="entry name" value="Sec7_dom_sf"/>
</dbReference>
<dbReference type="GO" id="GO:0030036">
    <property type="term" value="P:actin cytoskeleton organization"/>
    <property type="evidence" value="ECO:0007669"/>
    <property type="project" value="TreeGrafter"/>
</dbReference>
<comment type="subcellular location">
    <subcellularLocation>
        <location evidence="1">Cytoplasm</location>
    </subcellularLocation>
</comment>
<dbReference type="WBParaSite" id="SSLN_0000884501-mRNA-1">
    <property type="protein sequence ID" value="SSLN_0000884501-mRNA-1"/>
    <property type="gene ID" value="SSLN_0000884501"/>
</dbReference>
<feature type="compositionally biased region" description="Low complexity" evidence="6">
    <location>
        <begin position="692"/>
        <end position="702"/>
    </location>
</feature>
<proteinExistence type="inferred from homology"/>
<evidence type="ECO:0000313" key="11">
    <source>
        <dbReference type="WBParaSite" id="SSLN_0000884501-mRNA-1"/>
    </source>
</evidence>
<dbReference type="Gene3D" id="1.10.220.20">
    <property type="match status" value="1"/>
</dbReference>
<feature type="region of interest" description="Disordered" evidence="6">
    <location>
        <begin position="191"/>
        <end position="239"/>
    </location>
</feature>
<feature type="compositionally biased region" description="Low complexity" evidence="6">
    <location>
        <begin position="466"/>
        <end position="499"/>
    </location>
</feature>
<evidence type="ECO:0000313" key="9">
    <source>
        <dbReference type="EMBL" id="VDL94895.1"/>
    </source>
</evidence>
<accession>A0A183SWB2</accession>
<dbReference type="InterPro" id="IPR000904">
    <property type="entry name" value="Sec7_dom"/>
</dbReference>
<keyword evidence="5" id="KW-0175">Coiled coil</keyword>
<reference evidence="9 10" key="2">
    <citation type="submission" date="2018-11" db="EMBL/GenBank/DDBJ databases">
        <authorList>
            <consortium name="Pathogen Informatics"/>
        </authorList>
    </citation>
    <scope>NUCLEOTIDE SEQUENCE [LARGE SCALE GENOMIC DNA]</scope>
    <source>
        <strain evidence="9 10">NST_G2</strain>
    </source>
</reference>
<evidence type="ECO:0000256" key="6">
    <source>
        <dbReference type="SAM" id="MobiDB-lite"/>
    </source>
</evidence>
<feature type="region of interest" description="Disordered" evidence="6">
    <location>
        <begin position="1269"/>
        <end position="1304"/>
    </location>
</feature>
<dbReference type="Proteomes" id="UP000275846">
    <property type="component" value="Unassembled WGS sequence"/>
</dbReference>
<evidence type="ECO:0000259" key="8">
    <source>
        <dbReference type="PROSITE" id="PS50190"/>
    </source>
</evidence>
<dbReference type="EMBL" id="UYSU01034695">
    <property type="protein sequence ID" value="VDL94895.1"/>
    <property type="molecule type" value="Genomic_DNA"/>
</dbReference>
<dbReference type="InterPro" id="IPR011993">
    <property type="entry name" value="PH-like_dom_sf"/>
</dbReference>
<dbReference type="SMART" id="SM00222">
    <property type="entry name" value="Sec7"/>
    <property type="match status" value="1"/>
</dbReference>
<dbReference type="InterPro" id="IPR023394">
    <property type="entry name" value="Sec7_C_sf"/>
</dbReference>
<dbReference type="InterPro" id="IPR033742">
    <property type="entry name" value="IQSEC_PH"/>
</dbReference>
<reference evidence="11" key="1">
    <citation type="submission" date="2016-06" db="UniProtKB">
        <authorList>
            <consortium name="WormBaseParasite"/>
        </authorList>
    </citation>
    <scope>IDENTIFICATION</scope>
</reference>
<comment type="similarity">
    <text evidence="2">Belongs to the BRAG family.</text>
</comment>
<keyword evidence="7" id="KW-0812">Transmembrane</keyword>
<feature type="transmembrane region" description="Helical" evidence="7">
    <location>
        <begin position="86"/>
        <end position="106"/>
    </location>
</feature>
<protein>
    <submittedName>
        <fullName evidence="11">SEC7 domain-containing protein</fullName>
    </submittedName>
</protein>
<evidence type="ECO:0000256" key="4">
    <source>
        <dbReference type="ARBA" id="ARBA00022553"/>
    </source>
</evidence>